<name>A0A0A0EQP1_9GAMM</name>
<dbReference type="InterPro" id="IPR009050">
    <property type="entry name" value="Globin-like_sf"/>
</dbReference>
<dbReference type="Gene3D" id="1.10.490.10">
    <property type="entry name" value="Globins"/>
    <property type="match status" value="1"/>
</dbReference>
<proteinExistence type="predicted"/>
<dbReference type="AlphaFoldDB" id="A0A0A0EQP1"/>
<dbReference type="RefSeq" id="WP_036193012.1">
    <property type="nucleotide sequence ID" value="NZ_AVPS01000003.1"/>
</dbReference>
<dbReference type="STRING" id="1122185.N792_05595"/>
<sequence length="138" mass="15575">MSDPYSDLQQSYGRCLRGKGFIERFYEVFMASNTEVAAMFARTDFQKQRLALRRGISVAIFHAAGSSVVKRSMEQMAAVHSQGGRCPVAPHLYPYWIDSLITVIAETDEQADEALLTRWREAMDVAIGTFVQGYRTVQ</sequence>
<evidence type="ECO:0008006" key="3">
    <source>
        <dbReference type="Google" id="ProtNLM"/>
    </source>
</evidence>
<dbReference type="InterPro" id="IPR012292">
    <property type="entry name" value="Globin/Proto"/>
</dbReference>
<organism evidence="1 2">
    <name type="scientific">Lysobacter concretionis Ko07 = DSM 16239</name>
    <dbReference type="NCBI Taxonomy" id="1122185"/>
    <lineage>
        <taxon>Bacteria</taxon>
        <taxon>Pseudomonadati</taxon>
        <taxon>Pseudomonadota</taxon>
        <taxon>Gammaproteobacteria</taxon>
        <taxon>Lysobacterales</taxon>
        <taxon>Lysobacteraceae</taxon>
        <taxon>Novilysobacter</taxon>
    </lineage>
</organism>
<dbReference type="InterPro" id="IPR044399">
    <property type="entry name" value="Mb-like_M"/>
</dbReference>
<accession>A0A0A0EQP1</accession>
<dbReference type="EMBL" id="AVPS01000003">
    <property type="protein sequence ID" value="KGM52540.1"/>
    <property type="molecule type" value="Genomic_DNA"/>
</dbReference>
<evidence type="ECO:0000313" key="2">
    <source>
        <dbReference type="Proteomes" id="UP000030017"/>
    </source>
</evidence>
<dbReference type="Proteomes" id="UP000030017">
    <property type="component" value="Unassembled WGS sequence"/>
</dbReference>
<comment type="caution">
    <text evidence="1">The sequence shown here is derived from an EMBL/GenBank/DDBJ whole genome shotgun (WGS) entry which is preliminary data.</text>
</comment>
<evidence type="ECO:0000313" key="1">
    <source>
        <dbReference type="EMBL" id="KGM52540.1"/>
    </source>
</evidence>
<dbReference type="eggNOG" id="COG1017">
    <property type="taxonomic scope" value="Bacteria"/>
</dbReference>
<protein>
    <recommendedName>
        <fullName evidence="3">Globin</fullName>
    </recommendedName>
</protein>
<reference evidence="1 2" key="1">
    <citation type="submission" date="2013-08" db="EMBL/GenBank/DDBJ databases">
        <title>Genome sequencing of Lysobacter.</title>
        <authorList>
            <person name="Zhang S."/>
            <person name="Wang G."/>
        </authorList>
    </citation>
    <scope>NUCLEOTIDE SEQUENCE [LARGE SCALE GENOMIC DNA]</scope>
    <source>
        <strain evidence="1 2">Ko07</strain>
    </source>
</reference>
<dbReference type="SUPFAM" id="SSF46458">
    <property type="entry name" value="Globin-like"/>
    <property type="match status" value="1"/>
</dbReference>
<dbReference type="GO" id="GO:0019825">
    <property type="term" value="F:oxygen binding"/>
    <property type="evidence" value="ECO:0007669"/>
    <property type="project" value="InterPro"/>
</dbReference>
<gene>
    <name evidence="1" type="ORF">N792_05595</name>
</gene>
<dbReference type="OrthoDB" id="9024187at2"/>
<dbReference type="GO" id="GO:0020037">
    <property type="term" value="F:heme binding"/>
    <property type="evidence" value="ECO:0007669"/>
    <property type="project" value="InterPro"/>
</dbReference>
<dbReference type="CDD" id="cd01040">
    <property type="entry name" value="Mb-like"/>
    <property type="match status" value="1"/>
</dbReference>
<keyword evidence="2" id="KW-1185">Reference proteome</keyword>